<feature type="compositionally biased region" description="Low complexity" evidence="1">
    <location>
        <begin position="165"/>
        <end position="177"/>
    </location>
</feature>
<proteinExistence type="predicted"/>
<feature type="compositionally biased region" description="Low complexity" evidence="1">
    <location>
        <begin position="22"/>
        <end position="33"/>
    </location>
</feature>
<feature type="compositionally biased region" description="Gly residues" evidence="1">
    <location>
        <begin position="85"/>
        <end position="97"/>
    </location>
</feature>
<accession>A0AAE0P9M4</accession>
<comment type="caution">
    <text evidence="2">The sequence shown here is derived from an EMBL/GenBank/DDBJ whole genome shotgun (WGS) entry which is preliminary data.</text>
</comment>
<evidence type="ECO:0000313" key="2">
    <source>
        <dbReference type="EMBL" id="KAK3395956.1"/>
    </source>
</evidence>
<dbReference type="Proteomes" id="UP001281003">
    <property type="component" value="Unassembled WGS sequence"/>
</dbReference>
<gene>
    <name evidence="2" type="ORF">B0T20DRAFT_49292</name>
</gene>
<evidence type="ECO:0000256" key="1">
    <source>
        <dbReference type="SAM" id="MobiDB-lite"/>
    </source>
</evidence>
<dbReference type="EMBL" id="JAUTDP010000010">
    <property type="protein sequence ID" value="KAK3395956.1"/>
    <property type="molecule type" value="Genomic_DNA"/>
</dbReference>
<organism evidence="2 3">
    <name type="scientific">Sordaria brevicollis</name>
    <dbReference type="NCBI Taxonomy" id="83679"/>
    <lineage>
        <taxon>Eukaryota</taxon>
        <taxon>Fungi</taxon>
        <taxon>Dikarya</taxon>
        <taxon>Ascomycota</taxon>
        <taxon>Pezizomycotina</taxon>
        <taxon>Sordariomycetes</taxon>
        <taxon>Sordariomycetidae</taxon>
        <taxon>Sordariales</taxon>
        <taxon>Sordariaceae</taxon>
        <taxon>Sordaria</taxon>
    </lineage>
</organism>
<feature type="region of interest" description="Disordered" evidence="1">
    <location>
        <begin position="1"/>
        <end position="127"/>
    </location>
</feature>
<keyword evidence="3" id="KW-1185">Reference proteome</keyword>
<feature type="region of interest" description="Disordered" evidence="1">
    <location>
        <begin position="149"/>
        <end position="236"/>
    </location>
</feature>
<dbReference type="AlphaFoldDB" id="A0AAE0P9M4"/>
<sequence>MDDTITTTGTTTTVGPLPPTTSPRAPRTTSSLTAPPGVDSSTGITSPSSSSQAPVSPISGGARSNTAANAANNRRRISGSSSTGRTGGTYGTGLGHGGVRKRGTDPANSMTGMGTGARDTTGSGSGLIDEGTKLFPNASEMSGMAMGSGMGSGEGEGNVFRNERSASTSSASSTGSGDLMGSASTVTEWPHPRRGSHGLFEGLTAQKRRNDPASIARRKSLSEQRPPSGFIGKMWDNWVRGVPPDI</sequence>
<feature type="compositionally biased region" description="Low complexity" evidence="1">
    <location>
        <begin position="1"/>
        <end position="15"/>
    </location>
</feature>
<reference evidence="2" key="2">
    <citation type="submission" date="2023-07" db="EMBL/GenBank/DDBJ databases">
        <authorList>
            <consortium name="Lawrence Berkeley National Laboratory"/>
            <person name="Haridas S."/>
            <person name="Hensen N."/>
            <person name="Bonometti L."/>
            <person name="Westerberg I."/>
            <person name="Brannstrom I.O."/>
            <person name="Guillou S."/>
            <person name="Cros-Aarteil S."/>
            <person name="Calhoun S."/>
            <person name="Kuo A."/>
            <person name="Mondo S."/>
            <person name="Pangilinan J."/>
            <person name="Riley R."/>
            <person name="LaButti K."/>
            <person name="Andreopoulos B."/>
            <person name="Lipzen A."/>
            <person name="Chen C."/>
            <person name="Yanf M."/>
            <person name="Daum C."/>
            <person name="Ng V."/>
            <person name="Clum A."/>
            <person name="Steindorff A."/>
            <person name="Ohm R."/>
            <person name="Martin F."/>
            <person name="Silar P."/>
            <person name="Natvig D."/>
            <person name="Lalanne C."/>
            <person name="Gautier V."/>
            <person name="Ament-velasquez S.L."/>
            <person name="Kruys A."/>
            <person name="Hutchinson M.I."/>
            <person name="Powell A.J."/>
            <person name="Barry K."/>
            <person name="Miller A.N."/>
            <person name="Grigoriev I.V."/>
            <person name="Debuchy R."/>
            <person name="Gladieux P."/>
            <person name="Thoren M.H."/>
            <person name="Johannesson H."/>
        </authorList>
    </citation>
    <scope>NUCLEOTIDE SEQUENCE</scope>
    <source>
        <strain evidence="2">FGSC 1904</strain>
    </source>
</reference>
<evidence type="ECO:0000313" key="3">
    <source>
        <dbReference type="Proteomes" id="UP001281003"/>
    </source>
</evidence>
<name>A0AAE0P9M4_SORBR</name>
<reference evidence="2" key="1">
    <citation type="journal article" date="2023" name="Mol. Phylogenet. Evol.">
        <title>Genome-scale phylogeny and comparative genomics of the fungal order Sordariales.</title>
        <authorList>
            <person name="Hensen N."/>
            <person name="Bonometti L."/>
            <person name="Westerberg I."/>
            <person name="Brannstrom I.O."/>
            <person name="Guillou S."/>
            <person name="Cros-Aarteil S."/>
            <person name="Calhoun S."/>
            <person name="Haridas S."/>
            <person name="Kuo A."/>
            <person name="Mondo S."/>
            <person name="Pangilinan J."/>
            <person name="Riley R."/>
            <person name="LaButti K."/>
            <person name="Andreopoulos B."/>
            <person name="Lipzen A."/>
            <person name="Chen C."/>
            <person name="Yan M."/>
            <person name="Daum C."/>
            <person name="Ng V."/>
            <person name="Clum A."/>
            <person name="Steindorff A."/>
            <person name="Ohm R.A."/>
            <person name="Martin F."/>
            <person name="Silar P."/>
            <person name="Natvig D.O."/>
            <person name="Lalanne C."/>
            <person name="Gautier V."/>
            <person name="Ament-Velasquez S.L."/>
            <person name="Kruys A."/>
            <person name="Hutchinson M.I."/>
            <person name="Powell A.J."/>
            <person name="Barry K."/>
            <person name="Miller A.N."/>
            <person name="Grigoriev I.V."/>
            <person name="Debuchy R."/>
            <person name="Gladieux P."/>
            <person name="Hiltunen Thoren M."/>
            <person name="Johannesson H."/>
        </authorList>
    </citation>
    <scope>NUCLEOTIDE SEQUENCE</scope>
    <source>
        <strain evidence="2">FGSC 1904</strain>
    </source>
</reference>
<protein>
    <submittedName>
        <fullName evidence="2">Conidiation-specific expression protein</fullName>
    </submittedName>
</protein>
<feature type="compositionally biased region" description="Low complexity" evidence="1">
    <location>
        <begin position="40"/>
        <end position="84"/>
    </location>
</feature>
<feature type="compositionally biased region" description="Polar residues" evidence="1">
    <location>
        <begin position="106"/>
        <end position="122"/>
    </location>
</feature>